<evidence type="ECO:0000256" key="1">
    <source>
        <dbReference type="SAM" id="MobiDB-lite"/>
    </source>
</evidence>
<reference evidence="2 3" key="1">
    <citation type="submission" date="2020-04" db="EMBL/GenBank/DDBJ databases">
        <authorList>
            <person name="Wallbank WR R."/>
            <person name="Pardo Diaz C."/>
            <person name="Kozak K."/>
            <person name="Martin S."/>
            <person name="Jiggins C."/>
            <person name="Moest M."/>
            <person name="Warren A I."/>
            <person name="Byers J.R.P. K."/>
            <person name="Montejo-Kovacevich G."/>
            <person name="Yen C E."/>
        </authorList>
    </citation>
    <scope>NUCLEOTIDE SEQUENCE [LARGE SCALE GENOMIC DNA]</scope>
</reference>
<feature type="compositionally biased region" description="Basic and acidic residues" evidence="1">
    <location>
        <begin position="61"/>
        <end position="81"/>
    </location>
</feature>
<accession>A0A8S0Z2K7</accession>
<feature type="region of interest" description="Disordered" evidence="1">
    <location>
        <begin position="29"/>
        <end position="81"/>
    </location>
</feature>
<comment type="caution">
    <text evidence="2">The sequence shown here is derived from an EMBL/GenBank/DDBJ whole genome shotgun (WGS) entry which is preliminary data.</text>
</comment>
<organism evidence="2 3">
    <name type="scientific">Arctia plantaginis</name>
    <name type="common">Wood tiger moth</name>
    <name type="synonym">Phalaena plantaginis</name>
    <dbReference type="NCBI Taxonomy" id="874455"/>
    <lineage>
        <taxon>Eukaryota</taxon>
        <taxon>Metazoa</taxon>
        <taxon>Ecdysozoa</taxon>
        <taxon>Arthropoda</taxon>
        <taxon>Hexapoda</taxon>
        <taxon>Insecta</taxon>
        <taxon>Pterygota</taxon>
        <taxon>Neoptera</taxon>
        <taxon>Endopterygota</taxon>
        <taxon>Lepidoptera</taxon>
        <taxon>Glossata</taxon>
        <taxon>Ditrysia</taxon>
        <taxon>Noctuoidea</taxon>
        <taxon>Erebidae</taxon>
        <taxon>Arctiinae</taxon>
        <taxon>Arctia</taxon>
    </lineage>
</organism>
<dbReference type="EMBL" id="CADEBD010000226">
    <property type="protein sequence ID" value="CAB3226130.1"/>
    <property type="molecule type" value="Genomic_DNA"/>
</dbReference>
<dbReference type="Proteomes" id="UP000494256">
    <property type="component" value="Unassembled WGS sequence"/>
</dbReference>
<sequence>MLSLSDIERLITVKRREIELEKTYLGLSPPPRDYTHCEDNKENENDHNKLRKQVNFSNNKVLREHNDFTKNKKENNPKENQKEFDDFIPADLERYIRVCTFKTY</sequence>
<dbReference type="AlphaFoldDB" id="A0A8S0Z2K7"/>
<feature type="compositionally biased region" description="Basic and acidic residues" evidence="1">
    <location>
        <begin position="33"/>
        <end position="48"/>
    </location>
</feature>
<proteinExistence type="predicted"/>
<name>A0A8S0Z2K7_ARCPL</name>
<evidence type="ECO:0000313" key="3">
    <source>
        <dbReference type="Proteomes" id="UP000494256"/>
    </source>
</evidence>
<protein>
    <submittedName>
        <fullName evidence="2">Uncharacterized protein</fullName>
    </submittedName>
</protein>
<evidence type="ECO:0000313" key="2">
    <source>
        <dbReference type="EMBL" id="CAB3226130.1"/>
    </source>
</evidence>
<dbReference type="OrthoDB" id="6376010at2759"/>
<gene>
    <name evidence="2" type="ORF">APLA_LOCUS2563</name>
</gene>